<dbReference type="EMBL" id="LIAE01008844">
    <property type="protein sequence ID" value="PAV72136.1"/>
    <property type="molecule type" value="Genomic_DNA"/>
</dbReference>
<dbReference type="SMART" id="SM00186">
    <property type="entry name" value="FBG"/>
    <property type="match status" value="1"/>
</dbReference>
<sequence>MTSCPATCANATLDPFCEYGCSEGCECDDGYVLDNNNLDQVTCVPVEQCGCVDGNGNSHPGNQTWLSNNCTVWNICSNGTWYSKPNFCSLYAYCGVDDNFMPVCVCDPGFFGDGYNCTSIDYCADNSTCHQAEGHGTCTDTPGNYTCNCTGFWDGRDCELYQPRRHCADLYVYHGYKTDGVYTINPPFEFAGRPAYSNVSVYCTMTQNDGGWTLMSHDTGSLMANKTHTDYINGFGTWEDVIGWLGLDIIHGLTNLHNTSLRLDLVHCASNGVPEASTDCTYKFFTVQDKTTNYSVIIPQVCNGTEKEYYDGWARWNLTEPGPGFATYDDDDKGSCSSHFRNTGWWFDTSNRCGSANLNGIRFTCNNMPPVADQQTYLFWGGSPLGQATLSLRPTDYPQYDPIPPS</sequence>
<dbReference type="InterPro" id="IPR000742">
    <property type="entry name" value="EGF"/>
</dbReference>
<evidence type="ECO:0000313" key="6">
    <source>
        <dbReference type="EMBL" id="PAV72136.1"/>
    </source>
</evidence>
<keyword evidence="2 3" id="KW-1015">Disulfide bond</keyword>
<comment type="caution">
    <text evidence="3">Lacks conserved residue(s) required for the propagation of feature annotation.</text>
</comment>
<dbReference type="Pfam" id="PF01826">
    <property type="entry name" value="TIL"/>
    <property type="match status" value="1"/>
</dbReference>
<dbReference type="SUPFAM" id="SSF56496">
    <property type="entry name" value="Fibrinogen C-terminal domain-like"/>
    <property type="match status" value="1"/>
</dbReference>
<evidence type="ECO:0000259" key="5">
    <source>
        <dbReference type="PROSITE" id="PS51406"/>
    </source>
</evidence>
<reference evidence="6 7" key="1">
    <citation type="journal article" date="2017" name="Curr. Biol.">
        <title>Genome architecture and evolution of a unichromosomal asexual nematode.</title>
        <authorList>
            <person name="Fradin H."/>
            <person name="Zegar C."/>
            <person name="Gutwein M."/>
            <person name="Lucas J."/>
            <person name="Kovtun M."/>
            <person name="Corcoran D."/>
            <person name="Baugh L.R."/>
            <person name="Kiontke K."/>
            <person name="Gunsalus K."/>
            <person name="Fitch D.H."/>
            <person name="Piano F."/>
        </authorList>
    </citation>
    <scope>NUCLEOTIDE SEQUENCE [LARGE SCALE GENOMIC DNA]</scope>
    <source>
        <strain evidence="6">PF1309</strain>
    </source>
</reference>
<keyword evidence="7" id="KW-1185">Reference proteome</keyword>
<organism evidence="6 7">
    <name type="scientific">Diploscapter pachys</name>
    <dbReference type="NCBI Taxonomy" id="2018661"/>
    <lineage>
        <taxon>Eukaryota</taxon>
        <taxon>Metazoa</taxon>
        <taxon>Ecdysozoa</taxon>
        <taxon>Nematoda</taxon>
        <taxon>Chromadorea</taxon>
        <taxon>Rhabditida</taxon>
        <taxon>Rhabditina</taxon>
        <taxon>Rhabditomorpha</taxon>
        <taxon>Rhabditoidea</taxon>
        <taxon>Rhabditidae</taxon>
        <taxon>Diploscapter</taxon>
    </lineage>
</organism>
<dbReference type="OrthoDB" id="5850393at2759"/>
<dbReference type="PROSITE" id="PS51406">
    <property type="entry name" value="FIBRINOGEN_C_2"/>
    <property type="match status" value="1"/>
</dbReference>
<dbReference type="AlphaFoldDB" id="A0A2A2KDN4"/>
<dbReference type="Gene3D" id="2.10.25.10">
    <property type="entry name" value="Laminin"/>
    <property type="match status" value="3"/>
</dbReference>
<dbReference type="STRING" id="2018661.A0A2A2KDN4"/>
<dbReference type="PROSITE" id="PS50026">
    <property type="entry name" value="EGF_3"/>
    <property type="match status" value="1"/>
</dbReference>
<evidence type="ECO:0000256" key="1">
    <source>
        <dbReference type="ARBA" id="ARBA00022900"/>
    </source>
</evidence>
<name>A0A2A2KDN4_9BILA</name>
<dbReference type="InterPro" id="IPR014716">
    <property type="entry name" value="Fibrinogen_a/b/g_C_1"/>
</dbReference>
<dbReference type="InterPro" id="IPR050373">
    <property type="entry name" value="Fibrinogen_C-term_domain"/>
</dbReference>
<dbReference type="InterPro" id="IPR036056">
    <property type="entry name" value="Fibrinogen-like_C"/>
</dbReference>
<dbReference type="Pfam" id="PF00147">
    <property type="entry name" value="Fibrinogen_C"/>
    <property type="match status" value="1"/>
</dbReference>
<feature type="disulfide bond" evidence="3">
    <location>
        <begin position="149"/>
        <end position="158"/>
    </location>
</feature>
<evidence type="ECO:0000256" key="3">
    <source>
        <dbReference type="PROSITE-ProRule" id="PRU00076"/>
    </source>
</evidence>
<dbReference type="CDD" id="cd00054">
    <property type="entry name" value="EGF_CA"/>
    <property type="match status" value="1"/>
</dbReference>
<dbReference type="InterPro" id="IPR002919">
    <property type="entry name" value="TIL_dom"/>
</dbReference>
<dbReference type="CDD" id="cd19941">
    <property type="entry name" value="TIL"/>
    <property type="match status" value="1"/>
</dbReference>
<accession>A0A2A2KDN4</accession>
<dbReference type="GO" id="GO:0004867">
    <property type="term" value="F:serine-type endopeptidase inhibitor activity"/>
    <property type="evidence" value="ECO:0007669"/>
    <property type="project" value="UniProtKB-KW"/>
</dbReference>
<dbReference type="Gene3D" id="3.90.215.10">
    <property type="entry name" value="Gamma Fibrinogen, chain A, domain 1"/>
    <property type="match status" value="1"/>
</dbReference>
<dbReference type="GO" id="GO:0005615">
    <property type="term" value="C:extracellular space"/>
    <property type="evidence" value="ECO:0007669"/>
    <property type="project" value="TreeGrafter"/>
</dbReference>
<evidence type="ECO:0000256" key="2">
    <source>
        <dbReference type="ARBA" id="ARBA00023157"/>
    </source>
</evidence>
<dbReference type="InterPro" id="IPR000152">
    <property type="entry name" value="EGF-type_Asp/Asn_hydroxyl_site"/>
</dbReference>
<keyword evidence="1" id="KW-0646">Protease inhibitor</keyword>
<evidence type="ECO:0000259" key="4">
    <source>
        <dbReference type="PROSITE" id="PS50026"/>
    </source>
</evidence>
<dbReference type="InterPro" id="IPR002181">
    <property type="entry name" value="Fibrinogen_a/b/g_C_dom"/>
</dbReference>
<feature type="domain" description="Fibrinogen C-terminal" evidence="5">
    <location>
        <begin position="158"/>
        <end position="361"/>
    </location>
</feature>
<proteinExistence type="predicted"/>
<dbReference type="PANTHER" id="PTHR19143">
    <property type="entry name" value="FIBRINOGEN/TENASCIN/ANGIOPOEITIN"/>
    <property type="match status" value="1"/>
</dbReference>
<dbReference type="PROSITE" id="PS00010">
    <property type="entry name" value="ASX_HYDROXYL"/>
    <property type="match status" value="1"/>
</dbReference>
<comment type="caution">
    <text evidence="6">The sequence shown here is derived from an EMBL/GenBank/DDBJ whole genome shotgun (WGS) entry which is preliminary data.</text>
</comment>
<feature type="domain" description="EGF-like" evidence="4">
    <location>
        <begin position="119"/>
        <end position="159"/>
    </location>
</feature>
<evidence type="ECO:0008006" key="8">
    <source>
        <dbReference type="Google" id="ProtNLM"/>
    </source>
</evidence>
<evidence type="ECO:0000313" key="7">
    <source>
        <dbReference type="Proteomes" id="UP000218231"/>
    </source>
</evidence>
<protein>
    <recommendedName>
        <fullName evidence="8">Fibrinogen C-terminal domain-containing protein</fullName>
    </recommendedName>
</protein>
<dbReference type="SUPFAM" id="SSF57567">
    <property type="entry name" value="Serine protease inhibitors"/>
    <property type="match status" value="1"/>
</dbReference>
<dbReference type="PANTHER" id="PTHR19143:SF394">
    <property type="entry name" value="ANGIOPOIETIN-RELATED PROTEIN 3-LIKE"/>
    <property type="match status" value="1"/>
</dbReference>
<dbReference type="InterPro" id="IPR036084">
    <property type="entry name" value="Ser_inhib-like_sf"/>
</dbReference>
<dbReference type="Proteomes" id="UP000218231">
    <property type="component" value="Unassembled WGS sequence"/>
</dbReference>
<dbReference type="PROSITE" id="PS00022">
    <property type="entry name" value="EGF_1"/>
    <property type="match status" value="1"/>
</dbReference>
<gene>
    <name evidence="6" type="ORF">WR25_06789</name>
</gene>
<dbReference type="NCBIfam" id="NF040941">
    <property type="entry name" value="GGGWT_bact"/>
    <property type="match status" value="1"/>
</dbReference>
<dbReference type="SMART" id="SM00181">
    <property type="entry name" value="EGF"/>
    <property type="match status" value="3"/>
</dbReference>
<keyword evidence="3" id="KW-0245">EGF-like domain</keyword>
<keyword evidence="1" id="KW-0722">Serine protease inhibitor</keyword>